<dbReference type="Proteomes" id="UP000298663">
    <property type="component" value="Unassembled WGS sequence"/>
</dbReference>
<name>A0A4U5LZ58_STECR</name>
<reference evidence="2 3" key="2">
    <citation type="journal article" date="2019" name="G3 (Bethesda)">
        <title>Hybrid Assembly of the Genome of the Entomopathogenic Nematode Steinernema carpocapsae Identifies the X-Chromosome.</title>
        <authorList>
            <person name="Serra L."/>
            <person name="Macchietto M."/>
            <person name="Macias-Munoz A."/>
            <person name="McGill C.J."/>
            <person name="Rodriguez I.M."/>
            <person name="Rodriguez B."/>
            <person name="Murad R."/>
            <person name="Mortazavi A."/>
        </authorList>
    </citation>
    <scope>NUCLEOTIDE SEQUENCE [LARGE SCALE GENOMIC DNA]</scope>
    <source>
        <strain evidence="2 3">ALL</strain>
    </source>
</reference>
<dbReference type="EMBL" id="AZBU02000011">
    <property type="protein sequence ID" value="TKR61599.1"/>
    <property type="molecule type" value="Genomic_DNA"/>
</dbReference>
<evidence type="ECO:0000256" key="1">
    <source>
        <dbReference type="SAM" id="MobiDB-lite"/>
    </source>
</evidence>
<keyword evidence="3" id="KW-1185">Reference proteome</keyword>
<evidence type="ECO:0000313" key="2">
    <source>
        <dbReference type="EMBL" id="TKR61599.1"/>
    </source>
</evidence>
<sequence>MQNKPARGASKGCVDREEDEEEKEDSKEGEALGHTRAWDVSQESDLYEIYGGSRLFPRWRDDRFGFWKRRFRRNGF</sequence>
<dbReference type="AlphaFoldDB" id="A0A4U5LZ58"/>
<protein>
    <submittedName>
        <fullName evidence="2">Uncharacterized protein</fullName>
    </submittedName>
</protein>
<proteinExistence type="predicted"/>
<accession>A0A4U5LZ58</accession>
<reference evidence="2 3" key="1">
    <citation type="journal article" date="2015" name="Genome Biol.">
        <title>Comparative genomics of Steinernema reveals deeply conserved gene regulatory networks.</title>
        <authorList>
            <person name="Dillman A.R."/>
            <person name="Macchietto M."/>
            <person name="Porter C.F."/>
            <person name="Rogers A."/>
            <person name="Williams B."/>
            <person name="Antoshechkin I."/>
            <person name="Lee M.M."/>
            <person name="Goodwin Z."/>
            <person name="Lu X."/>
            <person name="Lewis E.E."/>
            <person name="Goodrich-Blair H."/>
            <person name="Stock S.P."/>
            <person name="Adams B.J."/>
            <person name="Sternberg P.W."/>
            <person name="Mortazavi A."/>
        </authorList>
    </citation>
    <scope>NUCLEOTIDE SEQUENCE [LARGE SCALE GENOMIC DNA]</scope>
    <source>
        <strain evidence="2 3">ALL</strain>
    </source>
</reference>
<organism evidence="2 3">
    <name type="scientific">Steinernema carpocapsae</name>
    <name type="common">Entomopathogenic nematode</name>
    <dbReference type="NCBI Taxonomy" id="34508"/>
    <lineage>
        <taxon>Eukaryota</taxon>
        <taxon>Metazoa</taxon>
        <taxon>Ecdysozoa</taxon>
        <taxon>Nematoda</taxon>
        <taxon>Chromadorea</taxon>
        <taxon>Rhabditida</taxon>
        <taxon>Tylenchina</taxon>
        <taxon>Panagrolaimomorpha</taxon>
        <taxon>Strongyloidoidea</taxon>
        <taxon>Steinernematidae</taxon>
        <taxon>Steinernema</taxon>
    </lineage>
</organism>
<feature type="region of interest" description="Disordered" evidence="1">
    <location>
        <begin position="1"/>
        <end position="36"/>
    </location>
</feature>
<feature type="compositionally biased region" description="Basic and acidic residues" evidence="1">
    <location>
        <begin position="24"/>
        <end position="36"/>
    </location>
</feature>
<comment type="caution">
    <text evidence="2">The sequence shown here is derived from an EMBL/GenBank/DDBJ whole genome shotgun (WGS) entry which is preliminary data.</text>
</comment>
<evidence type="ECO:0000313" key="3">
    <source>
        <dbReference type="Proteomes" id="UP000298663"/>
    </source>
</evidence>
<gene>
    <name evidence="2" type="ORF">L596_028691</name>
</gene>